<dbReference type="Pfam" id="PF01120">
    <property type="entry name" value="Alpha_L_fucos"/>
    <property type="match status" value="1"/>
</dbReference>
<protein>
    <recommendedName>
        <fullName evidence="1">Glycoside hydrolase family 29 N-terminal domain-containing protein</fullName>
    </recommendedName>
</protein>
<dbReference type="InterPro" id="IPR057739">
    <property type="entry name" value="Glyco_hydro_29_N"/>
</dbReference>
<evidence type="ECO:0000259" key="1">
    <source>
        <dbReference type="Pfam" id="PF01120"/>
    </source>
</evidence>
<sequence>LWIPEPLPEWFDDAKIGIFLHWGVFSVPGFGYEWFWSSWENKSKDYVNFMDKENYQAWIFLS</sequence>
<reference evidence="2 3" key="1">
    <citation type="submission" date="2021-06" db="EMBL/GenBank/DDBJ databases">
        <title>Caerostris extrusa draft genome.</title>
        <authorList>
            <person name="Kono N."/>
            <person name="Arakawa K."/>
        </authorList>
    </citation>
    <scope>NUCLEOTIDE SEQUENCE [LARGE SCALE GENOMIC DNA]</scope>
</reference>
<dbReference type="AlphaFoldDB" id="A0AAV4Y0Q9"/>
<proteinExistence type="predicted"/>
<dbReference type="InterPro" id="IPR017853">
    <property type="entry name" value="GH"/>
</dbReference>
<gene>
    <name evidence="2" type="ORF">CEXT_576151</name>
</gene>
<dbReference type="EMBL" id="BPLR01018537">
    <property type="protein sequence ID" value="GIZ00394.1"/>
    <property type="molecule type" value="Genomic_DNA"/>
</dbReference>
<dbReference type="GO" id="GO:0004560">
    <property type="term" value="F:alpha-L-fucosidase activity"/>
    <property type="evidence" value="ECO:0007669"/>
    <property type="project" value="UniProtKB-EC"/>
</dbReference>
<keyword evidence="3" id="KW-1185">Reference proteome</keyword>
<organism evidence="2 3">
    <name type="scientific">Caerostris extrusa</name>
    <name type="common">Bark spider</name>
    <name type="synonym">Caerostris bankana</name>
    <dbReference type="NCBI Taxonomy" id="172846"/>
    <lineage>
        <taxon>Eukaryota</taxon>
        <taxon>Metazoa</taxon>
        <taxon>Ecdysozoa</taxon>
        <taxon>Arthropoda</taxon>
        <taxon>Chelicerata</taxon>
        <taxon>Arachnida</taxon>
        <taxon>Araneae</taxon>
        <taxon>Araneomorphae</taxon>
        <taxon>Entelegynae</taxon>
        <taxon>Araneoidea</taxon>
        <taxon>Araneidae</taxon>
        <taxon>Caerostris</taxon>
    </lineage>
</organism>
<name>A0AAV4Y0Q9_CAEEX</name>
<dbReference type="Proteomes" id="UP001054945">
    <property type="component" value="Unassembled WGS sequence"/>
</dbReference>
<feature type="non-terminal residue" evidence="2">
    <location>
        <position position="1"/>
    </location>
</feature>
<evidence type="ECO:0000313" key="3">
    <source>
        <dbReference type="Proteomes" id="UP001054945"/>
    </source>
</evidence>
<accession>A0AAV4Y0Q9</accession>
<evidence type="ECO:0000313" key="2">
    <source>
        <dbReference type="EMBL" id="GIZ00394.1"/>
    </source>
</evidence>
<dbReference type="GO" id="GO:0005975">
    <property type="term" value="P:carbohydrate metabolic process"/>
    <property type="evidence" value="ECO:0007669"/>
    <property type="project" value="InterPro"/>
</dbReference>
<dbReference type="SUPFAM" id="SSF51445">
    <property type="entry name" value="(Trans)glycosidases"/>
    <property type="match status" value="1"/>
</dbReference>
<dbReference type="Gene3D" id="3.20.20.80">
    <property type="entry name" value="Glycosidases"/>
    <property type="match status" value="1"/>
</dbReference>
<feature type="domain" description="Glycoside hydrolase family 29 N-terminal" evidence="1">
    <location>
        <begin position="5"/>
        <end position="56"/>
    </location>
</feature>
<comment type="caution">
    <text evidence="2">The sequence shown here is derived from an EMBL/GenBank/DDBJ whole genome shotgun (WGS) entry which is preliminary data.</text>
</comment>